<feature type="transmembrane region" description="Helical" evidence="1">
    <location>
        <begin position="341"/>
        <end position="359"/>
    </location>
</feature>
<dbReference type="EMBL" id="MFGO01000007">
    <property type="protein sequence ID" value="OGF41623.1"/>
    <property type="molecule type" value="Genomic_DNA"/>
</dbReference>
<organism evidence="2 3">
    <name type="scientific">Candidatus Falkowbacteria bacterium RIFOXYD2_FULL_34_120</name>
    <dbReference type="NCBI Taxonomy" id="1798007"/>
    <lineage>
        <taxon>Bacteria</taxon>
        <taxon>Candidatus Falkowiibacteriota</taxon>
    </lineage>
</organism>
<feature type="transmembrane region" description="Helical" evidence="1">
    <location>
        <begin position="242"/>
        <end position="260"/>
    </location>
</feature>
<comment type="caution">
    <text evidence="2">The sequence shown here is derived from an EMBL/GenBank/DDBJ whole genome shotgun (WGS) entry which is preliminary data.</text>
</comment>
<evidence type="ECO:0000256" key="1">
    <source>
        <dbReference type="SAM" id="Phobius"/>
    </source>
</evidence>
<dbReference type="AlphaFoldDB" id="A0A1F5TRU3"/>
<keyword evidence="1" id="KW-0812">Transmembrane</keyword>
<sequence length="400" mass="47056">MQLKEMNNKIFWSGILILIFLRMFMVLAVMLNYTSVPFFMDYFSVNGQEASHGDKTVYFRLAKEIINSDIKQVSYRTPIGTPLYLVPYVWLWDAGNDKTHFAITRPTFLVNTFLFYFISIIIVCLIGREIFKKRIYGLALGVLYVFSPWIFYFLDLSPYQNHSFFINLMWLVSGLLTDSPSALLMYIVFYYALKFIKNEKLKMRDYVFYGFFWGLACLLRESNAIFVFATAYLMLRKINIKGIMISASVFILVYTPQFIYNHFAHGSFLSNGKNALGSPWAGYHLFEKGTIAQDGITPENYLYLLTVLDKYIPMLPLVLCFVIIFLTFSFFYIYKYRGREYFYLIFLWIMPFTALYAAFNTGARAIRYWLPIIPQALIIMIFGFLFIFNIKKLIMKDDKK</sequence>
<gene>
    <name evidence="2" type="ORF">A2531_06305</name>
</gene>
<evidence type="ECO:0000313" key="2">
    <source>
        <dbReference type="EMBL" id="OGF41623.1"/>
    </source>
</evidence>
<feature type="transmembrane region" description="Helical" evidence="1">
    <location>
        <begin position="166"/>
        <end position="191"/>
    </location>
</feature>
<evidence type="ECO:0008006" key="4">
    <source>
        <dbReference type="Google" id="ProtNLM"/>
    </source>
</evidence>
<feature type="transmembrane region" description="Helical" evidence="1">
    <location>
        <begin position="134"/>
        <end position="154"/>
    </location>
</feature>
<dbReference type="Proteomes" id="UP000177579">
    <property type="component" value="Unassembled WGS sequence"/>
</dbReference>
<name>A0A1F5TRU3_9BACT</name>
<keyword evidence="1" id="KW-0472">Membrane</keyword>
<feature type="transmembrane region" description="Helical" evidence="1">
    <location>
        <begin position="311"/>
        <end position="334"/>
    </location>
</feature>
<feature type="transmembrane region" description="Helical" evidence="1">
    <location>
        <begin position="365"/>
        <end position="390"/>
    </location>
</feature>
<accession>A0A1F5TRU3</accession>
<feature type="transmembrane region" description="Helical" evidence="1">
    <location>
        <begin position="12"/>
        <end position="33"/>
    </location>
</feature>
<feature type="transmembrane region" description="Helical" evidence="1">
    <location>
        <begin position="108"/>
        <end position="128"/>
    </location>
</feature>
<reference evidence="2 3" key="1">
    <citation type="journal article" date="2016" name="Nat. Commun.">
        <title>Thousands of microbial genomes shed light on interconnected biogeochemical processes in an aquifer system.</title>
        <authorList>
            <person name="Anantharaman K."/>
            <person name="Brown C.T."/>
            <person name="Hug L.A."/>
            <person name="Sharon I."/>
            <person name="Castelle C.J."/>
            <person name="Probst A.J."/>
            <person name="Thomas B.C."/>
            <person name="Singh A."/>
            <person name="Wilkins M.J."/>
            <person name="Karaoz U."/>
            <person name="Brodie E.L."/>
            <person name="Williams K.H."/>
            <person name="Hubbard S.S."/>
            <person name="Banfield J.F."/>
        </authorList>
    </citation>
    <scope>NUCLEOTIDE SEQUENCE [LARGE SCALE GENOMIC DNA]</scope>
</reference>
<proteinExistence type="predicted"/>
<protein>
    <recommendedName>
        <fullName evidence="4">Glycosyltransferase RgtA/B/C/D-like domain-containing protein</fullName>
    </recommendedName>
</protein>
<keyword evidence="1" id="KW-1133">Transmembrane helix</keyword>
<evidence type="ECO:0000313" key="3">
    <source>
        <dbReference type="Proteomes" id="UP000177579"/>
    </source>
</evidence>